<evidence type="ECO:0000313" key="7">
    <source>
        <dbReference type="EMBL" id="AUP40797.1"/>
    </source>
</evidence>
<dbReference type="AlphaFoldDB" id="A0A808J6J1"/>
<dbReference type="SUPFAM" id="SSF53474">
    <property type="entry name" value="alpha/beta-Hydrolases"/>
    <property type="match status" value="1"/>
</dbReference>
<organism evidence="7">
    <name type="scientific">Cyrtorhinus lividipennis</name>
    <dbReference type="NCBI Taxonomy" id="1032904"/>
    <lineage>
        <taxon>Eukaryota</taxon>
        <taxon>Metazoa</taxon>
        <taxon>Ecdysozoa</taxon>
        <taxon>Arthropoda</taxon>
        <taxon>Hexapoda</taxon>
        <taxon>Insecta</taxon>
        <taxon>Pterygota</taxon>
        <taxon>Neoptera</taxon>
        <taxon>Paraneoptera</taxon>
        <taxon>Hemiptera</taxon>
        <taxon>Heteroptera</taxon>
        <taxon>Panheteroptera</taxon>
        <taxon>Cimicomorpha</taxon>
        <taxon>Miridae</taxon>
        <taxon>Orthotylini</taxon>
        <taxon>Cyrtorhinus</taxon>
    </lineage>
</organism>
<dbReference type="PROSITE" id="PS00122">
    <property type="entry name" value="CARBOXYLESTERASE_B_1"/>
    <property type="match status" value="1"/>
</dbReference>
<evidence type="ECO:0000256" key="1">
    <source>
        <dbReference type="ARBA" id="ARBA00005964"/>
    </source>
</evidence>
<evidence type="ECO:0000256" key="4">
    <source>
        <dbReference type="ARBA" id="ARBA00023180"/>
    </source>
</evidence>
<evidence type="ECO:0000256" key="3">
    <source>
        <dbReference type="ARBA" id="ARBA00022801"/>
    </source>
</evidence>
<proteinExistence type="evidence at transcript level"/>
<reference evidence="7" key="1">
    <citation type="submission" date="2017-03" db="EMBL/GenBank/DDBJ databases">
        <title>Cyrtorrhinus livdipennis Reute juvenile hormone esterase gene cloning and expression.</title>
        <authorList>
            <person name="Liu F."/>
        </authorList>
    </citation>
    <scope>NUCLEOTIDE SEQUENCE</scope>
</reference>
<dbReference type="InterPro" id="IPR019826">
    <property type="entry name" value="Carboxylesterase_B_AS"/>
</dbReference>
<evidence type="ECO:0000256" key="2">
    <source>
        <dbReference type="ARBA" id="ARBA00022487"/>
    </source>
</evidence>
<evidence type="ECO:0000259" key="6">
    <source>
        <dbReference type="Pfam" id="PF00135"/>
    </source>
</evidence>
<evidence type="ECO:0000256" key="5">
    <source>
        <dbReference type="RuleBase" id="RU361235"/>
    </source>
</evidence>
<dbReference type="EC" id="3.1.1.-" evidence="5"/>
<keyword evidence="2" id="KW-0719">Serine esterase</keyword>
<keyword evidence="4" id="KW-0325">Glycoprotein</keyword>
<gene>
    <name evidence="7" type="primary">JHE</name>
</gene>
<keyword evidence="3 5" id="KW-0378">Hydrolase</keyword>
<dbReference type="PANTHER" id="PTHR43142:SF1">
    <property type="entry name" value="CARBOXYLIC ESTER HYDROLASE"/>
    <property type="match status" value="1"/>
</dbReference>
<feature type="domain" description="Carboxylesterase type B" evidence="6">
    <location>
        <begin position="21"/>
        <end position="504"/>
    </location>
</feature>
<dbReference type="PROSITE" id="PS00941">
    <property type="entry name" value="CARBOXYLESTERASE_B_2"/>
    <property type="match status" value="1"/>
</dbReference>
<sequence length="566" mass="62527">MGMLIIVFAVGVFAGAVQAEQPEATTTLGVLKGLNMETISGRKFYGFQGVPYARPPIGKHRFKQSIPGTPWPGVLNATRLPNMCMQLKTEMFYKDSPFDVLGSEDCLYLNIYTPKLPSELPDGKLLDVVFYIHGGAFQLMSGDFWGPKYILDRDVVYVNFNYRLGLLGFLSLEDKSCPGNNGLKDQNLALRWVNKHIAAFGGNPNSITIAGLSAGGASVHFQLLSPLSKGLFQKAISASGVVNNPWALTENPRAKALVVAESVGCPTTDSILILECLRERTAEQLVISVKNLAIWQNLPIASMGPVIEPTSATAFLDQPPNDVIQSKTFNDVPVIFSHTNDEGAFFANHLVGDPAAAQQLETDWDKFAPIVYEMYDTVDSTNAQELLQLIRNEYLKGKNITEGLVDFVRSVSDRWFLNGIREVAILHAQHQASPVYAYRFSYPGDDSFNMKALLKDVPDGGAPHGFDHSFLFNSPLSPDIHNFPEPLKMSQTMLDYYTDFITQTPVPSWETVKSGLPNFKFLDIVGPDPTKNAFKTEEPLALKFWNSLKLQENAQAAINPTTHNEL</sequence>
<dbReference type="InterPro" id="IPR029058">
    <property type="entry name" value="AB_hydrolase_fold"/>
</dbReference>
<feature type="signal peptide" evidence="5">
    <location>
        <begin position="1"/>
        <end position="19"/>
    </location>
</feature>
<dbReference type="PANTHER" id="PTHR43142">
    <property type="entry name" value="CARBOXYLIC ESTER HYDROLASE"/>
    <property type="match status" value="1"/>
</dbReference>
<accession>A0A808J6J1</accession>
<dbReference type="InterPro" id="IPR019819">
    <property type="entry name" value="Carboxylesterase_B_CS"/>
</dbReference>
<dbReference type="GO" id="GO:0052689">
    <property type="term" value="F:carboxylic ester hydrolase activity"/>
    <property type="evidence" value="ECO:0007669"/>
    <property type="project" value="UniProtKB-KW"/>
</dbReference>
<dbReference type="InterPro" id="IPR002018">
    <property type="entry name" value="CarbesteraseB"/>
</dbReference>
<comment type="similarity">
    <text evidence="1 5">Belongs to the type-B carboxylesterase/lipase family.</text>
</comment>
<feature type="chain" id="PRO_5033111059" description="Carboxylic ester hydrolase" evidence="5">
    <location>
        <begin position="20"/>
        <end position="566"/>
    </location>
</feature>
<dbReference type="Pfam" id="PF00135">
    <property type="entry name" value="COesterase"/>
    <property type="match status" value="1"/>
</dbReference>
<keyword evidence="5" id="KW-0732">Signal</keyword>
<dbReference type="Gene3D" id="3.40.50.1820">
    <property type="entry name" value="alpha/beta hydrolase"/>
    <property type="match status" value="1"/>
</dbReference>
<name>A0A808J6J1_9HEMI</name>
<dbReference type="EMBL" id="KY701514">
    <property type="protein sequence ID" value="AUP40797.1"/>
    <property type="molecule type" value="mRNA"/>
</dbReference>
<protein>
    <recommendedName>
        <fullName evidence="5">Carboxylic ester hydrolase</fullName>
        <ecNumber evidence="5">3.1.1.-</ecNumber>
    </recommendedName>
</protein>